<accession>A0AAE3V9M4</accession>
<evidence type="ECO:0000313" key="2">
    <source>
        <dbReference type="Proteomes" id="UP001241537"/>
    </source>
</evidence>
<evidence type="ECO:0000313" key="1">
    <source>
        <dbReference type="EMBL" id="MDQ0152145.1"/>
    </source>
</evidence>
<comment type="caution">
    <text evidence="1">The sequence shown here is derived from an EMBL/GenBank/DDBJ whole genome shotgun (WGS) entry which is preliminary data.</text>
</comment>
<protein>
    <submittedName>
        <fullName evidence="1">Uncharacterized protein</fullName>
    </submittedName>
</protein>
<keyword evidence="2" id="KW-1185">Reference proteome</keyword>
<dbReference type="AlphaFoldDB" id="A0AAE3V9M4"/>
<name>A0AAE3V9M4_9FIRM</name>
<gene>
    <name evidence="1" type="ORF">J2S20_000830</name>
</gene>
<sequence length="59" mass="6960">MKRIKDLKPGCRKDTRLFHKRRRNLSTYPQNPQEKAINIVDKVVDREAALWVLNSVPLC</sequence>
<reference evidence="1" key="1">
    <citation type="submission" date="2023-07" db="EMBL/GenBank/DDBJ databases">
        <title>Genomic Encyclopedia of Type Strains, Phase IV (KMG-IV): sequencing the most valuable type-strain genomes for metagenomic binning, comparative biology and taxonomic classification.</title>
        <authorList>
            <person name="Goeker M."/>
        </authorList>
    </citation>
    <scope>NUCLEOTIDE SEQUENCE</scope>
    <source>
        <strain evidence="1">DSM 19659</strain>
    </source>
</reference>
<dbReference type="EMBL" id="JAUSTO010000004">
    <property type="protein sequence ID" value="MDQ0152145.1"/>
    <property type="molecule type" value="Genomic_DNA"/>
</dbReference>
<dbReference type="RefSeq" id="WP_147286863.1">
    <property type="nucleotide sequence ID" value="NZ_JAUSTO010000004.1"/>
</dbReference>
<organism evidence="1 2">
    <name type="scientific">Moryella indoligenes</name>
    <dbReference type="NCBI Taxonomy" id="371674"/>
    <lineage>
        <taxon>Bacteria</taxon>
        <taxon>Bacillati</taxon>
        <taxon>Bacillota</taxon>
        <taxon>Clostridia</taxon>
        <taxon>Lachnospirales</taxon>
        <taxon>Lachnospiraceae</taxon>
        <taxon>Moryella</taxon>
    </lineage>
</organism>
<dbReference type="Proteomes" id="UP001241537">
    <property type="component" value="Unassembled WGS sequence"/>
</dbReference>
<proteinExistence type="predicted"/>